<evidence type="ECO:0000256" key="11">
    <source>
        <dbReference type="SAM" id="SignalP"/>
    </source>
</evidence>
<dbReference type="KEGG" id="onl:100706564"/>
<dbReference type="RefSeq" id="XP_005454777.1">
    <property type="nucleotide sequence ID" value="XM_005454720.4"/>
</dbReference>
<name>I3K788_ORENI</name>
<dbReference type="STRING" id="8128.ENSONIP00000016983"/>
<keyword evidence="16" id="KW-1185">Reference proteome</keyword>
<accession>I3K788</accession>
<dbReference type="Pfam" id="PF08384">
    <property type="entry name" value="NPP"/>
    <property type="match status" value="1"/>
</dbReference>
<dbReference type="OrthoDB" id="8962839at2759"/>
<reference evidence="15" key="3">
    <citation type="submission" date="2025-05" db="UniProtKB">
        <authorList>
            <consortium name="Ensembl"/>
        </authorList>
    </citation>
    <scope>IDENTIFICATION</scope>
</reference>
<sequence length="280" mass="31539">MVCQCWLLVAVMAFVCIPGFESVCWDNSICKDLSNKARILDCVHLCMSVIQTEIPELSALALKVNSDADAGDGGGGGDDYDDDDLLLRVILATLASHDKISESDLKARSDERRSYRMEHFRWGKPAGLKMREPKLKARSDERRSYSMEHFRWGKPSGRKRRPVKVFASSLEGGSSSEGRFPFQARRQLSSSEDEAEGDIDGGSNENQGLLRARDSSKSQSPLSLQERKDRTYKMSHFRWGSPPASKRNGGFMKPWEEKPQGQLAKFFRNILVKDVKRIMG</sequence>
<dbReference type="Proteomes" id="UP000005207">
    <property type="component" value="Linkage group LG15"/>
</dbReference>
<keyword evidence="7" id="KW-0372">Hormone</keyword>
<dbReference type="eggNOG" id="ENOG502RZNY">
    <property type="taxonomic scope" value="Eukaryota"/>
</dbReference>
<protein>
    <submittedName>
        <fullName evidence="15">Pro-opiomelanocortin</fullName>
    </submittedName>
    <submittedName>
        <fullName evidence="14">Proopiomelanocortin b</fullName>
    </submittedName>
</protein>
<feature type="domain" description="Opiodes neuropeptide" evidence="13">
    <location>
        <begin position="249"/>
        <end position="278"/>
    </location>
</feature>
<dbReference type="PANTHER" id="PTHR11416">
    <property type="entry name" value="PRO-OPIOMELANOCORTIN"/>
    <property type="match status" value="1"/>
</dbReference>
<evidence type="ECO:0000256" key="2">
    <source>
        <dbReference type="ARBA" id="ARBA00003192"/>
    </source>
</evidence>
<dbReference type="InterPro" id="IPR013531">
    <property type="entry name" value="Mcrtin_ACTH_cent"/>
</dbReference>
<dbReference type="Ensembl" id="ENSONIT00000016998.2">
    <property type="protein sequence ID" value="ENSONIP00000016983.2"/>
    <property type="gene ID" value="ENSONIG00000013507.2"/>
</dbReference>
<dbReference type="InterPro" id="IPR001941">
    <property type="entry name" value="PMOC"/>
</dbReference>
<dbReference type="InterPro" id="IPR013532">
    <property type="entry name" value="Opioid_neuropept"/>
</dbReference>
<evidence type="ECO:0000256" key="7">
    <source>
        <dbReference type="ARBA" id="ARBA00022702"/>
    </source>
</evidence>
<evidence type="ECO:0000313" key="14">
    <source>
        <dbReference type="EMBL" id="QOJ42647.1"/>
    </source>
</evidence>
<evidence type="ECO:0000313" key="16">
    <source>
        <dbReference type="Proteomes" id="UP000005207"/>
    </source>
</evidence>
<dbReference type="GO" id="GO:0005576">
    <property type="term" value="C:extracellular region"/>
    <property type="evidence" value="ECO:0007669"/>
    <property type="project" value="UniProtKB-SubCell"/>
</dbReference>
<keyword evidence="8 11" id="KW-0732">Signal</keyword>
<keyword evidence="9" id="KW-0257">Endorphin</keyword>
<dbReference type="PRINTS" id="PR00383">
    <property type="entry name" value="MELANOCORTIN"/>
</dbReference>
<keyword evidence="6" id="KW-0165">Cleavage on pair of basic residues</keyword>
<feature type="domain" description="Pro-opiomelanocortin/corticotropin ACTH central region" evidence="12">
    <location>
        <begin position="114"/>
        <end position="143"/>
    </location>
</feature>
<dbReference type="PANTHER" id="PTHR11416:SF7">
    <property type="entry name" value="PRO-OPIOMELANOCORTIN"/>
    <property type="match status" value="1"/>
</dbReference>
<gene>
    <name evidence="15" type="primary">LOC100706564</name>
    <name evidence="14" type="synonym">pomcb</name>
</gene>
<evidence type="ECO:0000256" key="8">
    <source>
        <dbReference type="ARBA" id="ARBA00022729"/>
    </source>
</evidence>
<feature type="compositionally biased region" description="Low complexity" evidence="10">
    <location>
        <begin position="169"/>
        <end position="178"/>
    </location>
</feature>
<comment type="subcellular location">
    <subcellularLocation>
        <location evidence="3">Secreted</location>
    </subcellularLocation>
</comment>
<dbReference type="GeneID" id="100706564"/>
<dbReference type="Pfam" id="PF08035">
    <property type="entry name" value="Op_neuropeptide"/>
    <property type="match status" value="1"/>
</dbReference>
<evidence type="ECO:0000256" key="5">
    <source>
        <dbReference type="ARBA" id="ARBA00022525"/>
    </source>
</evidence>
<dbReference type="EMBL" id="MT740812">
    <property type="protein sequence ID" value="QOJ42647.1"/>
    <property type="molecule type" value="mRNA"/>
</dbReference>
<evidence type="ECO:0000256" key="4">
    <source>
        <dbReference type="ARBA" id="ARBA00005832"/>
    </source>
</evidence>
<organism evidence="15 16">
    <name type="scientific">Oreochromis niloticus</name>
    <name type="common">Nile tilapia</name>
    <name type="synonym">Tilapia nilotica</name>
    <dbReference type="NCBI Taxonomy" id="8128"/>
    <lineage>
        <taxon>Eukaryota</taxon>
        <taxon>Metazoa</taxon>
        <taxon>Chordata</taxon>
        <taxon>Craniata</taxon>
        <taxon>Vertebrata</taxon>
        <taxon>Euteleostomi</taxon>
        <taxon>Actinopterygii</taxon>
        <taxon>Neopterygii</taxon>
        <taxon>Teleostei</taxon>
        <taxon>Neoteleostei</taxon>
        <taxon>Acanthomorphata</taxon>
        <taxon>Ovalentaria</taxon>
        <taxon>Cichlomorphae</taxon>
        <taxon>Cichliformes</taxon>
        <taxon>Cichlidae</taxon>
        <taxon>African cichlids</taxon>
        <taxon>Pseudocrenilabrinae</taxon>
        <taxon>Oreochromini</taxon>
        <taxon>Oreochromis</taxon>
    </lineage>
</organism>
<dbReference type="AlphaFoldDB" id="I3K788"/>
<dbReference type="GO" id="GO:0007218">
    <property type="term" value="P:neuropeptide signaling pathway"/>
    <property type="evidence" value="ECO:0007669"/>
    <property type="project" value="UniProtKB-KW"/>
</dbReference>
<evidence type="ECO:0000256" key="10">
    <source>
        <dbReference type="SAM" id="MobiDB-lite"/>
    </source>
</evidence>
<feature type="domain" description="Pro-opiomelanocortin/corticotropin ACTH central region" evidence="12">
    <location>
        <begin position="231"/>
        <end position="271"/>
    </location>
</feature>
<feature type="chain" id="PRO_5044734609" evidence="11">
    <location>
        <begin position="23"/>
        <end position="280"/>
    </location>
</feature>
<evidence type="ECO:0000256" key="9">
    <source>
        <dbReference type="ARBA" id="ARBA00023205"/>
    </source>
</evidence>
<dbReference type="GeneTree" id="ENSGT00390000016811"/>
<dbReference type="Pfam" id="PF00976">
    <property type="entry name" value="ACTH_domain"/>
    <property type="match status" value="3"/>
</dbReference>
<feature type="region of interest" description="Disordered" evidence="10">
    <location>
        <begin position="169"/>
        <end position="253"/>
    </location>
</feature>
<dbReference type="SMART" id="SM01365">
    <property type="entry name" value="Op_neuropeptide"/>
    <property type="match status" value="1"/>
</dbReference>
<evidence type="ECO:0000256" key="3">
    <source>
        <dbReference type="ARBA" id="ARBA00004613"/>
    </source>
</evidence>
<feature type="signal peptide" evidence="11">
    <location>
        <begin position="1"/>
        <end position="22"/>
    </location>
</feature>
<dbReference type="OMA" id="MVCQCWL"/>
<comment type="function">
    <text evidence="1">Stimulates the adrenal glands to release cortisol.</text>
</comment>
<reference evidence="16" key="1">
    <citation type="submission" date="2012-01" db="EMBL/GenBank/DDBJ databases">
        <title>The Genome Sequence of Oreochromis niloticus (Nile Tilapia).</title>
        <authorList>
            <consortium name="Broad Institute Genome Assembly Team"/>
            <consortium name="Broad Institute Sequencing Platform"/>
            <person name="Di Palma F."/>
            <person name="Johnson J."/>
            <person name="Lander E.S."/>
            <person name="Lindblad-Toh K."/>
        </authorList>
    </citation>
    <scope>NUCLEOTIDE SEQUENCE [LARGE SCALE GENOMIC DNA]</scope>
</reference>
<evidence type="ECO:0000256" key="1">
    <source>
        <dbReference type="ARBA" id="ARBA00002965"/>
    </source>
</evidence>
<comment type="similarity">
    <text evidence="4">Belongs to the POMC family.</text>
</comment>
<evidence type="ECO:0000259" key="12">
    <source>
        <dbReference type="SMART" id="SM01363"/>
    </source>
</evidence>
<evidence type="ECO:0000313" key="15">
    <source>
        <dbReference type="Ensembl" id="ENSONIP00000016983.2"/>
    </source>
</evidence>
<dbReference type="InterPro" id="IPR013593">
    <property type="entry name" value="Melanocortin_N"/>
</dbReference>
<dbReference type="InterPro" id="IPR050878">
    <property type="entry name" value="POMC-derived_peptides"/>
</dbReference>
<dbReference type="GO" id="GO:0005184">
    <property type="term" value="F:neuropeptide hormone activity"/>
    <property type="evidence" value="ECO:0007669"/>
    <property type="project" value="TreeGrafter"/>
</dbReference>
<proteinExistence type="evidence at transcript level"/>
<dbReference type="HOGENOM" id="CLU_094632_0_0_1"/>
<dbReference type="SMART" id="SM01363">
    <property type="entry name" value="ACTH_domain"/>
    <property type="match status" value="3"/>
</dbReference>
<reference evidence="14" key="2">
    <citation type="journal article" date="2020" name="Int. J. Mol. Sci.">
        <title>Melanocortin Receptor 4 (MC4R) Signaling System in Nile Tilapia.</title>
        <authorList>
            <person name="Liu T."/>
            <person name="Deng Y."/>
            <person name="Zhang Z."/>
            <person name="Cao B."/>
            <person name="Li J."/>
            <person name="Sun C."/>
            <person name="Hu Z."/>
            <person name="Zhang J."/>
            <person name="Li J."/>
            <person name="Wang Y."/>
        </authorList>
    </citation>
    <scope>NUCLEOTIDE SEQUENCE</scope>
</reference>
<keyword evidence="5" id="KW-0964">Secreted</keyword>
<feature type="domain" description="Pro-opiomelanocortin/corticotropin ACTH central region" evidence="12">
    <location>
        <begin position="144"/>
        <end position="184"/>
    </location>
</feature>
<evidence type="ECO:0000259" key="13">
    <source>
        <dbReference type="SMART" id="SM01365"/>
    </source>
</evidence>
<evidence type="ECO:0000256" key="6">
    <source>
        <dbReference type="ARBA" id="ARBA00022685"/>
    </source>
</evidence>
<comment type="function">
    <text evidence="2">Endogenous opiate.</text>
</comment>